<keyword evidence="3" id="KW-1185">Reference proteome</keyword>
<name>A0A431VVG2_9GAMM</name>
<sequence length="321" mass="36622">MTKERFSGIDDYLLKRRSQRGLSQEGLALELQSFSELFADIDSLAISRWERGKISPNIRRQIALMEFFSDEAHLLLSNPDFELRQLPSMSAFQKMLDQQTSYNHVMGAHPYIPSDNINFDKINKHADNAEQMIRWISHYHSNLTRQRENWKPAFITPLVEHPSTEVTFYQVDGVLIGHIILLRISPDTLNLLLTGQLDDCELTPAHLVDSDRAASTYILSAYLGGRHIAEDYLTHLLLSLIENPLTLALGYRARSDIGIKLMDFLTGVRIATGEPLTDRLDGARYNGKRYSYVSFSIQREDLLSSPLLLNLMRNATEAEKV</sequence>
<dbReference type="RefSeq" id="WP_126507932.1">
    <property type="nucleotide sequence ID" value="NZ_RXNV01000017.1"/>
</dbReference>
<proteinExistence type="predicted"/>
<dbReference type="PROSITE" id="PS50943">
    <property type="entry name" value="HTH_CROC1"/>
    <property type="match status" value="1"/>
</dbReference>
<reference evidence="2 3" key="1">
    <citation type="submission" date="2018-12" db="EMBL/GenBank/DDBJ databases">
        <authorList>
            <person name="Yu L."/>
        </authorList>
    </citation>
    <scope>NUCLEOTIDE SEQUENCE [LARGE SCALE GENOMIC DNA]</scope>
    <source>
        <strain evidence="2 3">HAW-EB5</strain>
    </source>
</reference>
<dbReference type="SUPFAM" id="SSF47413">
    <property type="entry name" value="lambda repressor-like DNA-binding domains"/>
    <property type="match status" value="1"/>
</dbReference>
<accession>A0A431VVG2</accession>
<evidence type="ECO:0000313" key="3">
    <source>
        <dbReference type="Proteomes" id="UP000282060"/>
    </source>
</evidence>
<comment type="caution">
    <text evidence="2">The sequence shown here is derived from an EMBL/GenBank/DDBJ whole genome shotgun (WGS) entry which is preliminary data.</text>
</comment>
<dbReference type="Gene3D" id="1.10.260.40">
    <property type="entry name" value="lambda repressor-like DNA-binding domains"/>
    <property type="match status" value="1"/>
</dbReference>
<protein>
    <submittedName>
        <fullName evidence="2">XRE family transcriptional regulator</fullName>
    </submittedName>
</protein>
<dbReference type="InterPro" id="IPR001387">
    <property type="entry name" value="Cro/C1-type_HTH"/>
</dbReference>
<evidence type="ECO:0000259" key="1">
    <source>
        <dbReference type="PROSITE" id="PS50943"/>
    </source>
</evidence>
<gene>
    <name evidence="2" type="ORF">EKG39_20845</name>
</gene>
<dbReference type="GO" id="GO:0003677">
    <property type="term" value="F:DNA binding"/>
    <property type="evidence" value="ECO:0007669"/>
    <property type="project" value="InterPro"/>
</dbReference>
<evidence type="ECO:0000313" key="2">
    <source>
        <dbReference type="EMBL" id="RTR27237.1"/>
    </source>
</evidence>
<organism evidence="2 3">
    <name type="scientific">Shewanella atlantica</name>
    <dbReference type="NCBI Taxonomy" id="271099"/>
    <lineage>
        <taxon>Bacteria</taxon>
        <taxon>Pseudomonadati</taxon>
        <taxon>Pseudomonadota</taxon>
        <taxon>Gammaproteobacteria</taxon>
        <taxon>Alteromonadales</taxon>
        <taxon>Shewanellaceae</taxon>
        <taxon>Shewanella</taxon>
    </lineage>
</organism>
<dbReference type="EMBL" id="RXNV01000017">
    <property type="protein sequence ID" value="RTR27237.1"/>
    <property type="molecule type" value="Genomic_DNA"/>
</dbReference>
<dbReference type="Proteomes" id="UP000282060">
    <property type="component" value="Unassembled WGS sequence"/>
</dbReference>
<dbReference type="InterPro" id="IPR010982">
    <property type="entry name" value="Lambda_DNA-bd_dom_sf"/>
</dbReference>
<dbReference type="OrthoDB" id="5891495at2"/>
<dbReference type="CDD" id="cd00093">
    <property type="entry name" value="HTH_XRE"/>
    <property type="match status" value="1"/>
</dbReference>
<feature type="domain" description="HTH cro/C1-type" evidence="1">
    <location>
        <begin position="13"/>
        <end position="74"/>
    </location>
</feature>
<dbReference type="AlphaFoldDB" id="A0A431VVG2"/>